<comment type="caution">
    <text evidence="2">The sequence shown here is derived from an EMBL/GenBank/DDBJ whole genome shotgun (WGS) entry which is preliminary data.</text>
</comment>
<dbReference type="PANTHER" id="PTHR40045:SF1">
    <property type="entry name" value="YQCI_YCGG FAMILY PROTEIN"/>
    <property type="match status" value="1"/>
</dbReference>
<protein>
    <submittedName>
        <fullName evidence="2">YqcI/YcgG family protein</fullName>
    </submittedName>
</protein>
<feature type="region of interest" description="Disordered" evidence="1">
    <location>
        <begin position="238"/>
        <end position="267"/>
    </location>
</feature>
<accession>A0ABD6BTQ4</accession>
<sequence length="267" mass="30472">MTRPVVGNLVEQETVEARVAAGDAPDWVAEHWRTFDDGLTGTFGGEPFPCYFGSESVEQGEPLYTAVPSTTDPDALFQLGENLLTYLERYEDLPARASLVAFFKPPEGAFSEAEYHETLWNVLQFLHVHDPEPWPEEIPTDPDDEHWEFCFGGDAMFPTCRAPFYDDRRSRYSPVGLEITFQPRRLFERVGVTADTEAGQTARDVIQDRIENYDGIPHHPDLGDWGVDGDREWPQYLFEKDPEQSPDEAPIRVTREHPKVDRLIQAD</sequence>
<gene>
    <name evidence="2" type="ORF">ACFSAU_11900</name>
</gene>
<dbReference type="EMBL" id="JBHUCZ010000010">
    <property type="protein sequence ID" value="MFD1568195.1"/>
    <property type="molecule type" value="Genomic_DNA"/>
</dbReference>
<evidence type="ECO:0000256" key="1">
    <source>
        <dbReference type="SAM" id="MobiDB-lite"/>
    </source>
</evidence>
<keyword evidence="3" id="KW-1185">Reference proteome</keyword>
<evidence type="ECO:0000313" key="2">
    <source>
        <dbReference type="EMBL" id="MFD1568195.1"/>
    </source>
</evidence>
<dbReference type="AlphaFoldDB" id="A0ABD6BTQ4"/>
<dbReference type="Proteomes" id="UP001597139">
    <property type="component" value="Unassembled WGS sequence"/>
</dbReference>
<dbReference type="InterPro" id="IPR014988">
    <property type="entry name" value="Uncharacterised_YqcI/YcgG"/>
</dbReference>
<proteinExistence type="predicted"/>
<reference evidence="2 3" key="1">
    <citation type="journal article" date="2019" name="Int. J. Syst. Evol. Microbiol.">
        <title>The Global Catalogue of Microorganisms (GCM) 10K type strain sequencing project: providing services to taxonomists for standard genome sequencing and annotation.</title>
        <authorList>
            <consortium name="The Broad Institute Genomics Platform"/>
            <consortium name="The Broad Institute Genome Sequencing Center for Infectious Disease"/>
            <person name="Wu L."/>
            <person name="Ma J."/>
        </authorList>
    </citation>
    <scope>NUCLEOTIDE SEQUENCE [LARGE SCALE GENOMIC DNA]</scope>
    <source>
        <strain evidence="2 3">CGMCC 1.12859</strain>
    </source>
</reference>
<dbReference type="PANTHER" id="PTHR40045">
    <property type="entry name" value="YCGG FAMILY PROTEIN"/>
    <property type="match status" value="1"/>
</dbReference>
<organism evidence="2 3">
    <name type="scientific">Halolamina litorea</name>
    <dbReference type="NCBI Taxonomy" id="1515593"/>
    <lineage>
        <taxon>Archaea</taxon>
        <taxon>Methanobacteriati</taxon>
        <taxon>Methanobacteriota</taxon>
        <taxon>Stenosarchaea group</taxon>
        <taxon>Halobacteria</taxon>
        <taxon>Halobacteriales</taxon>
        <taxon>Haloferacaceae</taxon>
    </lineage>
</organism>
<evidence type="ECO:0000313" key="3">
    <source>
        <dbReference type="Proteomes" id="UP001597139"/>
    </source>
</evidence>
<dbReference type="RefSeq" id="WP_267647808.1">
    <property type="nucleotide sequence ID" value="NZ_JANHGR010000002.1"/>
</dbReference>
<name>A0ABD6BTQ4_9EURY</name>
<dbReference type="Pfam" id="PF08892">
    <property type="entry name" value="YqcI_YcgG"/>
    <property type="match status" value="1"/>
</dbReference>